<dbReference type="Pfam" id="PF00400">
    <property type="entry name" value="WD40"/>
    <property type="match status" value="2"/>
</dbReference>
<dbReference type="Gene3D" id="2.130.10.10">
    <property type="entry name" value="YVTN repeat-like/Quinoprotein amine dehydrogenase"/>
    <property type="match status" value="1"/>
</dbReference>
<dbReference type="PROSITE" id="PS50082">
    <property type="entry name" value="WD_REPEATS_2"/>
    <property type="match status" value="1"/>
</dbReference>
<dbReference type="SUPFAM" id="SSF50978">
    <property type="entry name" value="WD40 repeat-like"/>
    <property type="match status" value="1"/>
</dbReference>
<keyword evidence="1 3" id="KW-0853">WD repeat</keyword>
<keyword evidence="5" id="KW-1185">Reference proteome</keyword>
<reference evidence="5" key="2">
    <citation type="submission" date="2015-01" db="EMBL/GenBank/DDBJ databases">
        <title>Evolutionary Origins and Diversification of the Mycorrhizal Mutualists.</title>
        <authorList>
            <consortium name="DOE Joint Genome Institute"/>
            <consortium name="Mycorrhizal Genomics Consortium"/>
            <person name="Kohler A."/>
            <person name="Kuo A."/>
            <person name="Nagy L.G."/>
            <person name="Floudas D."/>
            <person name="Copeland A."/>
            <person name="Barry K.W."/>
            <person name="Cichocki N."/>
            <person name="Veneault-Fourrey C."/>
            <person name="LaButti K."/>
            <person name="Lindquist E.A."/>
            <person name="Lipzen A."/>
            <person name="Lundell T."/>
            <person name="Morin E."/>
            <person name="Murat C."/>
            <person name="Riley R."/>
            <person name="Ohm R."/>
            <person name="Sun H."/>
            <person name="Tunlid A."/>
            <person name="Henrissat B."/>
            <person name="Grigoriev I.V."/>
            <person name="Hibbett D.S."/>
            <person name="Martin F."/>
        </authorList>
    </citation>
    <scope>NUCLEOTIDE SEQUENCE [LARGE SCALE GENOMIC DNA]</scope>
    <source>
        <strain evidence="5">ATCC 200175</strain>
    </source>
</reference>
<dbReference type="Proteomes" id="UP000053647">
    <property type="component" value="Unassembled WGS sequence"/>
</dbReference>
<dbReference type="InterPro" id="IPR015943">
    <property type="entry name" value="WD40/YVTN_repeat-like_dom_sf"/>
</dbReference>
<evidence type="ECO:0000313" key="5">
    <source>
        <dbReference type="Proteomes" id="UP000053647"/>
    </source>
</evidence>
<proteinExistence type="predicted"/>
<dbReference type="PANTHER" id="PTHR19848:SF8">
    <property type="entry name" value="F-BOX AND WD REPEAT DOMAIN CONTAINING 7"/>
    <property type="match status" value="1"/>
</dbReference>
<sequence length="61" mass="6863">VDVSRDGKMIASGSADRTVRVWNGESGEMMNVFSGHWCEVNSVEFSRHSNRILTTFEQNSL</sequence>
<dbReference type="InterPro" id="IPR036322">
    <property type="entry name" value="WD40_repeat_dom_sf"/>
</dbReference>
<dbReference type="EMBL" id="KN819455">
    <property type="protein sequence ID" value="KIJ09517.1"/>
    <property type="molecule type" value="Genomic_DNA"/>
</dbReference>
<keyword evidence="2" id="KW-0677">Repeat</keyword>
<evidence type="ECO:0008006" key="6">
    <source>
        <dbReference type="Google" id="ProtNLM"/>
    </source>
</evidence>
<dbReference type="AlphaFoldDB" id="A0A0C9TNZ6"/>
<feature type="repeat" description="WD" evidence="3">
    <location>
        <begin position="1"/>
        <end position="32"/>
    </location>
</feature>
<evidence type="ECO:0000256" key="1">
    <source>
        <dbReference type="ARBA" id="ARBA00022574"/>
    </source>
</evidence>
<gene>
    <name evidence="4" type="ORF">PAXINDRAFT_87351</name>
</gene>
<evidence type="ECO:0000256" key="3">
    <source>
        <dbReference type="PROSITE-ProRule" id="PRU00221"/>
    </source>
</evidence>
<dbReference type="HOGENOM" id="CLU_000288_57_30_1"/>
<dbReference type="InterPro" id="IPR001680">
    <property type="entry name" value="WD40_rpt"/>
</dbReference>
<evidence type="ECO:0000313" key="4">
    <source>
        <dbReference type="EMBL" id="KIJ09517.1"/>
    </source>
</evidence>
<dbReference type="PROSITE" id="PS50294">
    <property type="entry name" value="WD_REPEATS_REGION"/>
    <property type="match status" value="1"/>
</dbReference>
<feature type="non-terminal residue" evidence="4">
    <location>
        <position position="1"/>
    </location>
</feature>
<protein>
    <recommendedName>
        <fullName evidence="6">WD40 repeat-like protein</fullName>
    </recommendedName>
</protein>
<organism evidence="4 5">
    <name type="scientific">Paxillus involutus ATCC 200175</name>
    <dbReference type="NCBI Taxonomy" id="664439"/>
    <lineage>
        <taxon>Eukaryota</taxon>
        <taxon>Fungi</taxon>
        <taxon>Dikarya</taxon>
        <taxon>Basidiomycota</taxon>
        <taxon>Agaricomycotina</taxon>
        <taxon>Agaricomycetes</taxon>
        <taxon>Agaricomycetidae</taxon>
        <taxon>Boletales</taxon>
        <taxon>Paxilineae</taxon>
        <taxon>Paxillaceae</taxon>
        <taxon>Paxillus</taxon>
    </lineage>
</organism>
<dbReference type="OrthoDB" id="6262491at2759"/>
<evidence type="ECO:0000256" key="2">
    <source>
        <dbReference type="ARBA" id="ARBA00022737"/>
    </source>
</evidence>
<dbReference type="PANTHER" id="PTHR19848">
    <property type="entry name" value="WD40 REPEAT PROTEIN"/>
    <property type="match status" value="1"/>
</dbReference>
<name>A0A0C9TNZ6_PAXIN</name>
<reference evidence="4 5" key="1">
    <citation type="submission" date="2014-06" db="EMBL/GenBank/DDBJ databases">
        <authorList>
            <consortium name="DOE Joint Genome Institute"/>
            <person name="Kuo A."/>
            <person name="Kohler A."/>
            <person name="Nagy L.G."/>
            <person name="Floudas D."/>
            <person name="Copeland A."/>
            <person name="Barry K.W."/>
            <person name="Cichocki N."/>
            <person name="Veneault-Fourrey C."/>
            <person name="LaButti K."/>
            <person name="Lindquist E.A."/>
            <person name="Lipzen A."/>
            <person name="Lundell T."/>
            <person name="Morin E."/>
            <person name="Murat C."/>
            <person name="Sun H."/>
            <person name="Tunlid A."/>
            <person name="Henrissat B."/>
            <person name="Grigoriev I.V."/>
            <person name="Hibbett D.S."/>
            <person name="Martin F."/>
            <person name="Nordberg H.P."/>
            <person name="Cantor M.N."/>
            <person name="Hua S.X."/>
        </authorList>
    </citation>
    <scope>NUCLEOTIDE SEQUENCE [LARGE SCALE GENOMIC DNA]</scope>
    <source>
        <strain evidence="4 5">ATCC 200175</strain>
    </source>
</reference>
<accession>A0A0C9TNZ6</accession>